<evidence type="ECO:0000313" key="4">
    <source>
        <dbReference type="Proteomes" id="UP000614410"/>
    </source>
</evidence>
<keyword evidence="2" id="KW-0812">Transmembrane</keyword>
<dbReference type="Proteomes" id="UP000614410">
    <property type="component" value="Unassembled WGS sequence"/>
</dbReference>
<gene>
    <name evidence="3" type="ORF">JF887_05130</name>
</gene>
<evidence type="ECO:0000256" key="1">
    <source>
        <dbReference type="SAM" id="MobiDB-lite"/>
    </source>
</evidence>
<reference evidence="3 4" key="1">
    <citation type="submission" date="2020-10" db="EMBL/GenBank/DDBJ databases">
        <title>Ca. Dormibacterota MAGs.</title>
        <authorList>
            <person name="Montgomery K."/>
        </authorList>
    </citation>
    <scope>NUCLEOTIDE SEQUENCE [LARGE SCALE GENOMIC DNA]</scope>
    <source>
        <strain evidence="3">Mitchell_Peninsula_5</strain>
    </source>
</reference>
<feature type="compositionally biased region" description="Low complexity" evidence="1">
    <location>
        <begin position="200"/>
        <end position="209"/>
    </location>
</feature>
<dbReference type="PROSITE" id="PS51257">
    <property type="entry name" value="PROKAR_LIPOPROTEIN"/>
    <property type="match status" value="1"/>
</dbReference>
<name>A0A934NJ23_9BACT</name>
<sequence length="1155" mass="119828">MAQRPIRQSFAPRRALVLLGLLLFSCIGALTPSRVAAGNTIVNFDDLHTGDVVGTQYASQGVTFVTNGPTSETPTLPTVKAVAGTTSAPNAASLRHCGGEFCQNLAMAHFDPPRSHVSVNVSDGRGQATASLIAYDEVGPIADSTGASSVPVESGSFAGLEVSSSKSDISYVTISGHPENDILIDDLAFGAPAPPPPPASTGSVGAPPASTAVPLPPKCSINVASPVFSIGPNGSTTVTLVVRRSGAWSGGLTFHTTLLSPNTSADFTPVSVSGPGTDEVHLTLSAVNAAPGANPITVTGISDAGDVSCSAAVTLTVTAPVNLVVKGFEVTSGVQIDHLPQRTGVETSVAYFGVLLPEGKKTVVRVFVAASDGPPTGVPNVEATLTGYRPGSSTPLAGGPLHPQWGLQTVSVDPSYNVDEQRKDPTQGFAFVLPPAWTTGNIELEASATAPGGSLSGECGADCTARKTLRLTGVSFTPVKDVHVVPVAMVDGIGGALPAPAYTCITWKDMGGYSIPANPYTCPNNGVFADARQVTPVGMDHFHLADYYAFIDVHDQIAHTYNPTNPLADQTERGKAVGSVLWHLANDREDVLLNTEDYDPRASNIIMGVHPDGKGIRGAARGAECRVSSGIAECDEWRVAIVPATGRPLTGVAHELWHMYGFFHASKCTLNPDAKPPADVGNFTDWPPDQQGRMQGYGLDTRDGSGLGTGGGPFRVLGDEAGPDRISHKSNNIIWHDLMGYCASEPDAWISTKNWNEFVTAFAARDPHAPVQPAVAGGAPVPALLATSPPTLTVTAFTAGDGVVFFGTVGPTGRHRAGPDAASPYHLIARDASGAQIADVGMATQQTHADPGSSATDLIAQVPSTNVASVEIRKDGRVVASRTRNGAAPTAQFTAPQGGEMVDGQPLAVSWTTTASSVRQTGGDTSGVSRFVSLDYSIDDGKTWRLVYAGPDQGSAQVPAKLLAGADHARLRLTINDGFQEGSAVSAPFRSAGADPAVQILSPSNNGRLAGGANIFLSAEGYNDQGRRLRDNQMAWYVNDNQVATGRLASISNLPKGGVVLKLIGTDDHGRLGGAQVCLWVSAQSVDPAGSPSACHPPALRDPRTGRLVGFVPAPGGEHRPYWLLAILGAFLLVLLGVIGWELSARRRRSTSPRG</sequence>
<proteinExistence type="predicted"/>
<dbReference type="EMBL" id="JAEKNN010000025">
    <property type="protein sequence ID" value="MBJ7608799.1"/>
    <property type="molecule type" value="Genomic_DNA"/>
</dbReference>
<keyword evidence="2" id="KW-1133">Transmembrane helix</keyword>
<comment type="caution">
    <text evidence="3">The sequence shown here is derived from an EMBL/GenBank/DDBJ whole genome shotgun (WGS) entry which is preliminary data.</text>
</comment>
<organism evidence="3 4">
    <name type="scientific">Candidatus Amunia macphersoniae</name>
    <dbReference type="NCBI Taxonomy" id="3127014"/>
    <lineage>
        <taxon>Bacteria</taxon>
        <taxon>Bacillati</taxon>
        <taxon>Candidatus Dormiibacterota</taxon>
        <taxon>Candidatus Dormibacteria</taxon>
        <taxon>Candidatus Aeolococcales</taxon>
        <taxon>Candidatus Aeolococcaceae</taxon>
        <taxon>Candidatus Amunia</taxon>
    </lineage>
</organism>
<evidence type="ECO:0000313" key="3">
    <source>
        <dbReference type="EMBL" id="MBJ7608799.1"/>
    </source>
</evidence>
<evidence type="ECO:0000256" key="2">
    <source>
        <dbReference type="SAM" id="Phobius"/>
    </source>
</evidence>
<dbReference type="AlphaFoldDB" id="A0A934NJ23"/>
<accession>A0A934NJ23</accession>
<protein>
    <submittedName>
        <fullName evidence="3">Uncharacterized protein</fullName>
    </submittedName>
</protein>
<feature type="transmembrane region" description="Helical" evidence="2">
    <location>
        <begin position="1122"/>
        <end position="1144"/>
    </location>
</feature>
<keyword evidence="2" id="KW-0472">Membrane</keyword>
<feature type="region of interest" description="Disordered" evidence="1">
    <location>
        <begin position="189"/>
        <end position="209"/>
    </location>
</feature>